<dbReference type="Pfam" id="PF00015">
    <property type="entry name" value="MCPsignal"/>
    <property type="match status" value="1"/>
</dbReference>
<organism evidence="5 6">
    <name type="scientific">Acidithiobacillus thiooxidans</name>
    <name type="common">Thiobacillus thiooxidans</name>
    <dbReference type="NCBI Taxonomy" id="930"/>
    <lineage>
        <taxon>Bacteria</taxon>
        <taxon>Pseudomonadati</taxon>
        <taxon>Pseudomonadota</taxon>
        <taxon>Acidithiobacillia</taxon>
        <taxon>Acidithiobacillales</taxon>
        <taxon>Acidithiobacillaceae</taxon>
        <taxon>Acidithiobacillus</taxon>
    </lineage>
</organism>
<feature type="region of interest" description="Disordered" evidence="3">
    <location>
        <begin position="285"/>
        <end position="308"/>
    </location>
</feature>
<sequence length="308" mass="33506">MASETLVHALGQAVQVLSSQVRSGRVQMESAIADLMSRFVNLHQRLGNAVQASRGDSQGGSPQDLAALFQSSENELLSVLKHIAAATAQHEAQQATIAALLQQVTVLERMARDVGEIASQTTLLALNAAIEAARAGEQGRGFAVVADEVRKLSTRSKETSQQMGESVKDITTSIRGVVHQSATAIQQERQFLGNAERSIRDVLHRLQDMTRHLSASAETLQHEAEGISTEMDQLLVALQFQDRVSQTLTHVEEGMEELPGHLQSDNDQGLENWLQSLVSKYTTSEERSIHRGEAAESSSAGDQEITFF</sequence>
<dbReference type="PROSITE" id="PS50111">
    <property type="entry name" value="CHEMOTAXIS_TRANSDUC_2"/>
    <property type="match status" value="1"/>
</dbReference>
<comment type="caution">
    <text evidence="5">The sequence shown here is derived from an EMBL/GenBank/DDBJ whole genome shotgun (WGS) entry which is preliminary data.</text>
</comment>
<dbReference type="GO" id="GO:0016020">
    <property type="term" value="C:membrane"/>
    <property type="evidence" value="ECO:0007669"/>
    <property type="project" value="InterPro"/>
</dbReference>
<dbReference type="EMBL" id="LWRY01000061">
    <property type="protein sequence ID" value="OCX73878.1"/>
    <property type="molecule type" value="Genomic_DNA"/>
</dbReference>
<dbReference type="OrthoDB" id="5298972at2"/>
<name>A0A1C2JCC9_ACITH</name>
<gene>
    <name evidence="5" type="ORF">A6M23_07495</name>
</gene>
<accession>A0A1C2JCC9</accession>
<keyword evidence="1 2" id="KW-0807">Transducer</keyword>
<dbReference type="PANTHER" id="PTHR32089:SF112">
    <property type="entry name" value="LYSOZYME-LIKE PROTEIN-RELATED"/>
    <property type="match status" value="1"/>
</dbReference>
<feature type="domain" description="Methyl-accepting transducer" evidence="4">
    <location>
        <begin position="1"/>
        <end position="256"/>
    </location>
</feature>
<evidence type="ECO:0000313" key="6">
    <source>
        <dbReference type="Proteomes" id="UP000095008"/>
    </source>
</evidence>
<feature type="compositionally biased region" description="Basic and acidic residues" evidence="3">
    <location>
        <begin position="285"/>
        <end position="294"/>
    </location>
</feature>
<evidence type="ECO:0000259" key="4">
    <source>
        <dbReference type="PROSITE" id="PS50111"/>
    </source>
</evidence>
<reference evidence="5" key="1">
    <citation type="journal article" date="2016" name="Int. J. Mol. Sci.">
        <title>Comparative genomics of the extreme acidophile Acidithiobacillus thiooxidans reveals intraspecific divergence and niche adaptation.</title>
        <authorList>
            <person name="Zhang X."/>
            <person name="Feng X."/>
            <person name="Tao J."/>
            <person name="Ma L."/>
            <person name="Xiao Y."/>
            <person name="Liang Y."/>
            <person name="Liu X."/>
            <person name="Yin H."/>
        </authorList>
    </citation>
    <scope>NUCLEOTIDE SEQUENCE [LARGE SCALE GENOMIC DNA]</scope>
    <source>
        <strain evidence="5">DXS-W</strain>
    </source>
</reference>
<dbReference type="PANTHER" id="PTHR32089">
    <property type="entry name" value="METHYL-ACCEPTING CHEMOTAXIS PROTEIN MCPB"/>
    <property type="match status" value="1"/>
</dbReference>
<dbReference type="Gene3D" id="1.10.287.950">
    <property type="entry name" value="Methyl-accepting chemotaxis protein"/>
    <property type="match status" value="1"/>
</dbReference>
<dbReference type="SMART" id="SM00283">
    <property type="entry name" value="MA"/>
    <property type="match status" value="1"/>
</dbReference>
<evidence type="ECO:0000256" key="1">
    <source>
        <dbReference type="ARBA" id="ARBA00023224"/>
    </source>
</evidence>
<dbReference type="AlphaFoldDB" id="A0A1C2JCC9"/>
<protein>
    <recommendedName>
        <fullName evidence="4">Methyl-accepting transducer domain-containing protein</fullName>
    </recommendedName>
</protein>
<dbReference type="GO" id="GO:0007165">
    <property type="term" value="P:signal transduction"/>
    <property type="evidence" value="ECO:0007669"/>
    <property type="project" value="UniProtKB-KW"/>
</dbReference>
<dbReference type="InterPro" id="IPR004089">
    <property type="entry name" value="MCPsignal_dom"/>
</dbReference>
<evidence type="ECO:0000313" key="5">
    <source>
        <dbReference type="EMBL" id="OCX73878.1"/>
    </source>
</evidence>
<dbReference type="Proteomes" id="UP000095008">
    <property type="component" value="Unassembled WGS sequence"/>
</dbReference>
<dbReference type="RefSeq" id="WP_065973980.1">
    <property type="nucleotide sequence ID" value="NZ_LWRY01000061.1"/>
</dbReference>
<keyword evidence="6" id="KW-1185">Reference proteome</keyword>
<dbReference type="SUPFAM" id="SSF58104">
    <property type="entry name" value="Methyl-accepting chemotaxis protein (MCP) signaling domain"/>
    <property type="match status" value="1"/>
</dbReference>
<proteinExistence type="predicted"/>
<evidence type="ECO:0000256" key="2">
    <source>
        <dbReference type="PROSITE-ProRule" id="PRU00284"/>
    </source>
</evidence>
<evidence type="ECO:0000256" key="3">
    <source>
        <dbReference type="SAM" id="MobiDB-lite"/>
    </source>
</evidence>